<dbReference type="SUPFAM" id="SSF143081">
    <property type="entry name" value="BB1717-like"/>
    <property type="match status" value="1"/>
</dbReference>
<dbReference type="PANTHER" id="PTHR13604:SF0">
    <property type="entry name" value="ABASIC SITE PROCESSING PROTEIN HMCES"/>
    <property type="match status" value="1"/>
</dbReference>
<reference evidence="9 10" key="1">
    <citation type="submission" date="2020-01" db="EMBL/GenBank/DDBJ databases">
        <title>Whole genome sequencing of Halomonas alkaliphila strain LS44.</title>
        <authorList>
            <person name="Kumar S."/>
            <person name="Paul D."/>
            <person name="Shouche Y."/>
            <person name="Suryavanshi M.V."/>
        </authorList>
    </citation>
    <scope>NUCLEOTIDE SEQUENCE [LARGE SCALE GENOMIC DNA]</scope>
    <source>
        <strain evidence="9 10">LS44</strain>
    </source>
</reference>
<protein>
    <recommendedName>
        <fullName evidence="8">Abasic site processing protein</fullName>
        <ecNumber evidence="8">3.4.-.-</ecNumber>
    </recommendedName>
</protein>
<comment type="similarity">
    <text evidence="1 8">Belongs to the SOS response-associated peptidase family.</text>
</comment>
<dbReference type="GO" id="GO:0016829">
    <property type="term" value="F:lyase activity"/>
    <property type="evidence" value="ECO:0007669"/>
    <property type="project" value="UniProtKB-KW"/>
</dbReference>
<evidence type="ECO:0000256" key="1">
    <source>
        <dbReference type="ARBA" id="ARBA00008136"/>
    </source>
</evidence>
<accession>A0A7C9JZ08</accession>
<dbReference type="OrthoDB" id="6192129at2"/>
<dbReference type="EMBL" id="JAAEHK010000023">
    <property type="protein sequence ID" value="NDL71826.1"/>
    <property type="molecule type" value="Genomic_DNA"/>
</dbReference>
<name>A0A7C9JZ08_9GAMM</name>
<dbReference type="GO" id="GO:0008233">
    <property type="term" value="F:peptidase activity"/>
    <property type="evidence" value="ECO:0007669"/>
    <property type="project" value="UniProtKB-KW"/>
</dbReference>
<keyword evidence="3" id="KW-0227">DNA damage</keyword>
<keyword evidence="7" id="KW-0456">Lyase</keyword>
<evidence type="ECO:0000256" key="3">
    <source>
        <dbReference type="ARBA" id="ARBA00022763"/>
    </source>
</evidence>
<gene>
    <name evidence="9" type="ORF">GPL32_15080</name>
</gene>
<dbReference type="GO" id="GO:0006508">
    <property type="term" value="P:proteolysis"/>
    <property type="evidence" value="ECO:0007669"/>
    <property type="project" value="UniProtKB-KW"/>
</dbReference>
<evidence type="ECO:0000256" key="7">
    <source>
        <dbReference type="ARBA" id="ARBA00023239"/>
    </source>
</evidence>
<dbReference type="Gene3D" id="3.90.1680.10">
    <property type="entry name" value="SOS response associated peptidase-like"/>
    <property type="match status" value="1"/>
</dbReference>
<evidence type="ECO:0000256" key="5">
    <source>
        <dbReference type="ARBA" id="ARBA00023124"/>
    </source>
</evidence>
<evidence type="ECO:0000256" key="2">
    <source>
        <dbReference type="ARBA" id="ARBA00022670"/>
    </source>
</evidence>
<sequence>MTGRLHVQRLTLSRLVPSLNDAEPLIESPNLAPRQPISAIRLEQGRLRLQSLFWGLTPPWLKVLDHAPHCARAETLGKRAMFNEAFSARRCVIPVSGFYIWKEQFRSKQPYLVTQVNRGPLLLGALWCRYHTTLTSFTDSTALISVPANACLSSLTDRLPVVIAPEALSRWLDPTTELSALNQLLMPAPLELLGAFPVSKHVNNPAYQSSSCAHPVGPMLRWAVPQEP</sequence>
<dbReference type="Proteomes" id="UP000480312">
    <property type="component" value="Unassembled WGS sequence"/>
</dbReference>
<evidence type="ECO:0000256" key="6">
    <source>
        <dbReference type="ARBA" id="ARBA00023125"/>
    </source>
</evidence>
<evidence type="ECO:0000256" key="4">
    <source>
        <dbReference type="ARBA" id="ARBA00022801"/>
    </source>
</evidence>
<organism evidence="9 10">
    <name type="scientific">Vreelandella alkaliphila</name>
    <dbReference type="NCBI Taxonomy" id="272774"/>
    <lineage>
        <taxon>Bacteria</taxon>
        <taxon>Pseudomonadati</taxon>
        <taxon>Pseudomonadota</taxon>
        <taxon>Gammaproteobacteria</taxon>
        <taxon>Oceanospirillales</taxon>
        <taxon>Halomonadaceae</taxon>
        <taxon>Vreelandella</taxon>
    </lineage>
</organism>
<dbReference type="PANTHER" id="PTHR13604">
    <property type="entry name" value="DC12-RELATED"/>
    <property type="match status" value="1"/>
</dbReference>
<dbReference type="Pfam" id="PF02586">
    <property type="entry name" value="SRAP"/>
    <property type="match status" value="1"/>
</dbReference>
<evidence type="ECO:0000313" key="9">
    <source>
        <dbReference type="EMBL" id="NDL71826.1"/>
    </source>
</evidence>
<dbReference type="GO" id="GO:0003697">
    <property type="term" value="F:single-stranded DNA binding"/>
    <property type="evidence" value="ECO:0007669"/>
    <property type="project" value="InterPro"/>
</dbReference>
<keyword evidence="4 8" id="KW-0378">Hydrolase</keyword>
<keyword evidence="5" id="KW-0190">Covalent protein-DNA linkage</keyword>
<evidence type="ECO:0000313" key="10">
    <source>
        <dbReference type="Proteomes" id="UP000480312"/>
    </source>
</evidence>
<dbReference type="InterPro" id="IPR003738">
    <property type="entry name" value="SRAP"/>
</dbReference>
<dbReference type="RefSeq" id="WP_162219677.1">
    <property type="nucleotide sequence ID" value="NZ_JAAEHK010000023.1"/>
</dbReference>
<dbReference type="AlphaFoldDB" id="A0A7C9JZ08"/>
<keyword evidence="2 8" id="KW-0645">Protease</keyword>
<dbReference type="InterPro" id="IPR036590">
    <property type="entry name" value="SRAP-like"/>
</dbReference>
<comment type="caution">
    <text evidence="9">The sequence shown here is derived from an EMBL/GenBank/DDBJ whole genome shotgun (WGS) entry which is preliminary data.</text>
</comment>
<evidence type="ECO:0000256" key="8">
    <source>
        <dbReference type="RuleBase" id="RU364100"/>
    </source>
</evidence>
<keyword evidence="6" id="KW-0238">DNA-binding</keyword>
<dbReference type="EC" id="3.4.-.-" evidence="8"/>
<dbReference type="GO" id="GO:0106300">
    <property type="term" value="P:protein-DNA covalent cross-linking repair"/>
    <property type="evidence" value="ECO:0007669"/>
    <property type="project" value="InterPro"/>
</dbReference>
<proteinExistence type="inferred from homology"/>